<protein>
    <submittedName>
        <fullName evidence="1">Uncharacterized protein</fullName>
    </submittedName>
</protein>
<gene>
    <name evidence="1" type="ORF">V6N12_028187</name>
</gene>
<accession>A0ABR2F523</accession>
<organism evidence="1 2">
    <name type="scientific">Hibiscus sabdariffa</name>
    <name type="common">roselle</name>
    <dbReference type="NCBI Taxonomy" id="183260"/>
    <lineage>
        <taxon>Eukaryota</taxon>
        <taxon>Viridiplantae</taxon>
        <taxon>Streptophyta</taxon>
        <taxon>Embryophyta</taxon>
        <taxon>Tracheophyta</taxon>
        <taxon>Spermatophyta</taxon>
        <taxon>Magnoliopsida</taxon>
        <taxon>eudicotyledons</taxon>
        <taxon>Gunneridae</taxon>
        <taxon>Pentapetalae</taxon>
        <taxon>rosids</taxon>
        <taxon>malvids</taxon>
        <taxon>Malvales</taxon>
        <taxon>Malvaceae</taxon>
        <taxon>Malvoideae</taxon>
        <taxon>Hibiscus</taxon>
    </lineage>
</organism>
<dbReference type="Proteomes" id="UP001472677">
    <property type="component" value="Unassembled WGS sequence"/>
</dbReference>
<dbReference type="EMBL" id="JBBPBM010000008">
    <property type="protein sequence ID" value="KAK8572125.1"/>
    <property type="molecule type" value="Genomic_DNA"/>
</dbReference>
<comment type="caution">
    <text evidence="1">The sequence shown here is derived from an EMBL/GenBank/DDBJ whole genome shotgun (WGS) entry which is preliminary data.</text>
</comment>
<proteinExistence type="predicted"/>
<keyword evidence="2" id="KW-1185">Reference proteome</keyword>
<sequence>MIRFGDQNKDNKIQARNNRRRIKDRSYHNTCRRPYHLLVLLKELNMKAINSGRFQRSYGEKCIFNFYVRWLLRQVKLTLVNVWEATREGIVIIKGPLSAERCSKKFVAASWRVFASSHQVPFASLRECIILRQHLVIALE</sequence>
<evidence type="ECO:0000313" key="2">
    <source>
        <dbReference type="Proteomes" id="UP001472677"/>
    </source>
</evidence>
<reference evidence="1 2" key="1">
    <citation type="journal article" date="2024" name="G3 (Bethesda)">
        <title>Genome assembly of Hibiscus sabdariffa L. provides insights into metabolisms of medicinal natural products.</title>
        <authorList>
            <person name="Kim T."/>
        </authorList>
    </citation>
    <scope>NUCLEOTIDE SEQUENCE [LARGE SCALE GENOMIC DNA]</scope>
    <source>
        <strain evidence="1">TK-2024</strain>
        <tissue evidence="1">Old leaves</tissue>
    </source>
</reference>
<evidence type="ECO:0000313" key="1">
    <source>
        <dbReference type="EMBL" id="KAK8572125.1"/>
    </source>
</evidence>
<name>A0ABR2F523_9ROSI</name>